<dbReference type="InterPro" id="IPR029058">
    <property type="entry name" value="AB_hydrolase_fold"/>
</dbReference>
<dbReference type="SUPFAM" id="SSF53474">
    <property type="entry name" value="alpha/beta-Hydrolases"/>
    <property type="match status" value="1"/>
</dbReference>
<feature type="transmembrane region" description="Helical" evidence="1">
    <location>
        <begin position="121"/>
        <end position="141"/>
    </location>
</feature>
<reference evidence="3 4" key="1">
    <citation type="submission" date="2019-12" db="EMBL/GenBank/DDBJ databases">
        <title>Draft genome sequence of the ascomycete Xylaria multiplex DSM 110363.</title>
        <authorList>
            <person name="Buettner E."/>
            <person name="Kellner H."/>
        </authorList>
    </citation>
    <scope>NUCLEOTIDE SEQUENCE [LARGE SCALE GENOMIC DNA]</scope>
    <source>
        <strain evidence="3 4">DSM 110363</strain>
    </source>
</reference>
<keyword evidence="1" id="KW-0812">Transmembrane</keyword>
<dbReference type="AlphaFoldDB" id="A0A7C8IWK3"/>
<keyword evidence="1" id="KW-0472">Membrane</keyword>
<name>A0A7C8IWK3_9PEZI</name>
<feature type="transmembrane region" description="Helical" evidence="1">
    <location>
        <begin position="39"/>
        <end position="57"/>
    </location>
</feature>
<dbReference type="EMBL" id="WUBL01000057">
    <property type="protein sequence ID" value="KAF2968062.1"/>
    <property type="molecule type" value="Genomic_DNA"/>
</dbReference>
<keyword evidence="1" id="KW-1133">Transmembrane helix</keyword>
<evidence type="ECO:0000259" key="2">
    <source>
        <dbReference type="Pfam" id="PF00561"/>
    </source>
</evidence>
<keyword evidence="4" id="KW-1185">Reference proteome</keyword>
<accession>A0A7C8IWK3</accession>
<proteinExistence type="predicted"/>
<sequence length="614" mass="70962">MPEPAKARVPNAPAWRIPPSRTPRVDVSSKAYKQAASKYTRLMIAMPILVVTSYYLFDRLALGHEAKSLRVCAVRFENLRYSTMILQDRTLVSVGLDRRRDTALGPGFRNRSLRLRRCLNIYRRVAIGYSILDALYAVFIYRPYSRRLKKAAEHPPLLPRAERWALFIRCLDNIPNITSYLQMWFLKAHESDIRKENVREFISWAFFDRHTGNETAEELEELDEYLAEIEQRIGYSLEPGRGKAKSLRLTLDEIEIRYRSVVWYFVVGIVDLFTHFHLSYREFQYYAQPKPHSHSVVPLRLQSLFTKRRSVSKLSYWYRPHTSKDKLPIVFLHGIGIGLWPYTRYLSYLNENSVDDDQIGIIALEYLPVSARLTSAPLSQEEFLSQITLILDAYGWSQFAVLGHSYGSVLTTYMLKSPNLSPRIPSIILVDPVCILLHLPHVAYNFTRRKPRRANEYLLWYFASMDPGVAHCLGRHFFWKDSIAWKEDLKQIIGTPTSDGRLDTTIPPNEPRLRRVVVCLAQRDLIVDTPTVRQYLVSDGDWVSKDDVLGESGPVGTQELAVRLEEDRLEHDGIDVIWFDGLDHAQVFDRKDTSARLAAVTHRSCTLSPAEEDI</sequence>
<dbReference type="PANTHER" id="PTHR37471">
    <property type="entry name" value="UNNAMED PRODUCT"/>
    <property type="match status" value="1"/>
</dbReference>
<evidence type="ECO:0000256" key="1">
    <source>
        <dbReference type="SAM" id="Phobius"/>
    </source>
</evidence>
<feature type="domain" description="AB hydrolase-1" evidence="2">
    <location>
        <begin position="328"/>
        <end position="448"/>
    </location>
</feature>
<dbReference type="PANTHER" id="PTHR37471:SF1">
    <property type="entry name" value="AB HYDROLASE-1 DOMAIN-CONTAINING PROTEIN"/>
    <property type="match status" value="1"/>
</dbReference>
<dbReference type="Pfam" id="PF00561">
    <property type="entry name" value="Abhydrolase_1"/>
    <property type="match status" value="1"/>
</dbReference>
<dbReference type="OrthoDB" id="6431331at2759"/>
<gene>
    <name evidence="3" type="ORF">GQX73_g5522</name>
</gene>
<dbReference type="InParanoid" id="A0A7C8IWK3"/>
<protein>
    <recommendedName>
        <fullName evidence="2">AB hydrolase-1 domain-containing protein</fullName>
    </recommendedName>
</protein>
<organism evidence="3 4">
    <name type="scientific">Xylaria multiplex</name>
    <dbReference type="NCBI Taxonomy" id="323545"/>
    <lineage>
        <taxon>Eukaryota</taxon>
        <taxon>Fungi</taxon>
        <taxon>Dikarya</taxon>
        <taxon>Ascomycota</taxon>
        <taxon>Pezizomycotina</taxon>
        <taxon>Sordariomycetes</taxon>
        <taxon>Xylariomycetidae</taxon>
        <taxon>Xylariales</taxon>
        <taxon>Xylariaceae</taxon>
        <taxon>Xylaria</taxon>
    </lineage>
</organism>
<comment type="caution">
    <text evidence="3">The sequence shown here is derived from an EMBL/GenBank/DDBJ whole genome shotgun (WGS) entry which is preliminary data.</text>
</comment>
<dbReference type="InterPro" id="IPR000073">
    <property type="entry name" value="AB_hydrolase_1"/>
</dbReference>
<evidence type="ECO:0000313" key="3">
    <source>
        <dbReference type="EMBL" id="KAF2968062.1"/>
    </source>
</evidence>
<dbReference type="Gene3D" id="3.40.50.1820">
    <property type="entry name" value="alpha/beta hydrolase"/>
    <property type="match status" value="1"/>
</dbReference>
<dbReference type="Proteomes" id="UP000481858">
    <property type="component" value="Unassembled WGS sequence"/>
</dbReference>
<evidence type="ECO:0000313" key="4">
    <source>
        <dbReference type="Proteomes" id="UP000481858"/>
    </source>
</evidence>